<comment type="caution">
    <text evidence="3">The sequence shown here is derived from an EMBL/GenBank/DDBJ whole genome shotgun (WGS) entry which is preliminary data.</text>
</comment>
<feature type="region of interest" description="Disordered" evidence="1">
    <location>
        <begin position="104"/>
        <end position="145"/>
    </location>
</feature>
<feature type="transmembrane region" description="Helical" evidence="2">
    <location>
        <begin position="40"/>
        <end position="60"/>
    </location>
</feature>
<feature type="transmembrane region" description="Helical" evidence="2">
    <location>
        <begin position="72"/>
        <end position="93"/>
    </location>
</feature>
<evidence type="ECO:0000256" key="2">
    <source>
        <dbReference type="SAM" id="Phobius"/>
    </source>
</evidence>
<dbReference type="InterPro" id="IPR005133">
    <property type="entry name" value="PhaG_MnhG_YufB"/>
</dbReference>
<dbReference type="NCBIfam" id="NF009318">
    <property type="entry name" value="PRK12674.2-3"/>
    <property type="match status" value="1"/>
</dbReference>
<dbReference type="AlphaFoldDB" id="D7WBE8"/>
<organism evidence="3 4">
    <name type="scientific">Corynebacterium genitalium ATCC 33030</name>
    <dbReference type="NCBI Taxonomy" id="585529"/>
    <lineage>
        <taxon>Bacteria</taxon>
        <taxon>Bacillati</taxon>
        <taxon>Actinomycetota</taxon>
        <taxon>Actinomycetes</taxon>
        <taxon>Mycobacteriales</taxon>
        <taxon>Corynebacteriaceae</taxon>
        <taxon>Corynebacterium</taxon>
    </lineage>
</organism>
<dbReference type="Pfam" id="PF03334">
    <property type="entry name" value="PhaG_MnhG_YufB"/>
    <property type="match status" value="1"/>
</dbReference>
<dbReference type="GO" id="GO:0015297">
    <property type="term" value="F:antiporter activity"/>
    <property type="evidence" value="ECO:0007669"/>
    <property type="project" value="InterPro"/>
</dbReference>
<keyword evidence="2" id="KW-1133">Transmembrane helix</keyword>
<dbReference type="eggNOG" id="COG1320">
    <property type="taxonomic scope" value="Bacteria"/>
</dbReference>
<proteinExistence type="predicted"/>
<dbReference type="Proteomes" id="UP000004208">
    <property type="component" value="Unassembled WGS sequence"/>
</dbReference>
<keyword evidence="4" id="KW-1185">Reference proteome</keyword>
<dbReference type="STRING" id="585529.HMPREF0291_10437"/>
<evidence type="ECO:0000313" key="4">
    <source>
        <dbReference type="Proteomes" id="UP000004208"/>
    </source>
</evidence>
<dbReference type="GO" id="GO:0098662">
    <property type="term" value="P:inorganic cation transmembrane transport"/>
    <property type="evidence" value="ECO:0007669"/>
    <property type="project" value="InterPro"/>
</dbReference>
<dbReference type="HOGENOM" id="CLU_1783606_0_0_11"/>
<accession>D7WBE8</accession>
<keyword evidence="2" id="KW-0472">Membrane</keyword>
<dbReference type="EMBL" id="ACLJ02000001">
    <property type="protein sequence ID" value="EFK55179.1"/>
    <property type="molecule type" value="Genomic_DNA"/>
</dbReference>
<gene>
    <name evidence="3" type="ORF">HMPREF0291_10437</name>
</gene>
<sequence length="145" mass="15816">MTALTIWQIVVLLFVFVAVFMTVATVVLQLRAPNALTRANLMGPLVGVAFPALVIAMLIHEWSTEGFDLNNFLRAIIAILGVWIVASVGSFIIGRSIYGVTVTDAIGPGGRREPSRDHADSELRETPTEQAPEPEPEPQAPPERW</sequence>
<protein>
    <submittedName>
        <fullName evidence="3">Monovalent cation/H+ antiporter subunit G</fullName>
    </submittedName>
</protein>
<reference evidence="3" key="1">
    <citation type="submission" date="2010-06" db="EMBL/GenBank/DDBJ databases">
        <authorList>
            <person name="Muzny D."/>
            <person name="Qin X."/>
            <person name="Buhay C."/>
            <person name="Dugan-Rocha S."/>
            <person name="Ding Y."/>
            <person name="Chen G."/>
            <person name="Hawes A."/>
            <person name="Holder M."/>
            <person name="Jhangiani S."/>
            <person name="Johnson A."/>
            <person name="Khan Z."/>
            <person name="Li Z."/>
            <person name="Liu W."/>
            <person name="Liu X."/>
            <person name="Perez L."/>
            <person name="Shen H."/>
            <person name="Wang Q."/>
            <person name="Watt J."/>
            <person name="Xi L."/>
            <person name="Xin Y."/>
            <person name="Zhou J."/>
            <person name="Deng J."/>
            <person name="Jiang H."/>
            <person name="Liu Y."/>
            <person name="Qu J."/>
            <person name="Song X.-Z."/>
            <person name="Zhang L."/>
            <person name="Villasana D."/>
            <person name="Johnson A."/>
            <person name="Liu J."/>
            <person name="Liyanage D."/>
            <person name="Lorensuhewa L."/>
            <person name="Robinson T."/>
            <person name="Song A."/>
            <person name="Song B.-B."/>
            <person name="Dinh H."/>
            <person name="Thornton R."/>
            <person name="Coyle M."/>
            <person name="Francisco L."/>
            <person name="Jackson L."/>
            <person name="Javaid M."/>
            <person name="Korchina V."/>
            <person name="Kovar C."/>
            <person name="Mata R."/>
            <person name="Mathew T."/>
            <person name="Ngo R."/>
            <person name="Nguyen L."/>
            <person name="Nguyen N."/>
            <person name="Okwuonu G."/>
            <person name="Ongeri F."/>
            <person name="Pham C."/>
            <person name="Simmons D."/>
            <person name="Wilczek-Boney K."/>
            <person name="Hale W."/>
            <person name="Jakkamsetti A."/>
            <person name="Pham P."/>
            <person name="Ruth R."/>
            <person name="San Lucas F."/>
            <person name="Warren J."/>
            <person name="Zhang J."/>
            <person name="Zhao Z."/>
            <person name="Zhou C."/>
            <person name="Zhu D."/>
            <person name="Lee S."/>
            <person name="Bess C."/>
            <person name="Blankenburg K."/>
            <person name="Forbes L."/>
            <person name="Fu Q."/>
            <person name="Gubbala S."/>
            <person name="Hirani K."/>
            <person name="Jayaseelan J.C."/>
            <person name="Lara F."/>
            <person name="Munidasa M."/>
            <person name="Palculict T."/>
            <person name="Patil S."/>
            <person name="Pu L.-L."/>
            <person name="Saada N."/>
            <person name="Tang L."/>
            <person name="Weissenberger G."/>
            <person name="Zhu Y."/>
            <person name="Hemphill L."/>
            <person name="Shang Y."/>
            <person name="Youmans B."/>
            <person name="Ayvaz T."/>
            <person name="Ross M."/>
            <person name="Santibanez J."/>
            <person name="Aqrawi P."/>
            <person name="Gross S."/>
            <person name="Joshi V."/>
            <person name="Fowler G."/>
            <person name="Nazareth L."/>
            <person name="Reid J."/>
            <person name="Worley K."/>
            <person name="Petrosino J."/>
            <person name="Highlander S."/>
            <person name="Gibbs R."/>
        </authorList>
    </citation>
    <scope>NUCLEOTIDE SEQUENCE [LARGE SCALE GENOMIC DNA]</scope>
    <source>
        <strain evidence="3">ATCC 33030</strain>
    </source>
</reference>
<keyword evidence="2" id="KW-0812">Transmembrane</keyword>
<feature type="compositionally biased region" description="Basic and acidic residues" evidence="1">
    <location>
        <begin position="110"/>
        <end position="127"/>
    </location>
</feature>
<evidence type="ECO:0000313" key="3">
    <source>
        <dbReference type="EMBL" id="EFK55179.1"/>
    </source>
</evidence>
<evidence type="ECO:0000256" key="1">
    <source>
        <dbReference type="SAM" id="MobiDB-lite"/>
    </source>
</evidence>
<feature type="transmembrane region" description="Helical" evidence="2">
    <location>
        <begin position="6"/>
        <end position="28"/>
    </location>
</feature>
<name>D7WBE8_9CORY</name>